<dbReference type="InterPro" id="IPR021858">
    <property type="entry name" value="Fun_TF"/>
</dbReference>
<dbReference type="PANTHER" id="PTHR47784">
    <property type="entry name" value="STEROL UPTAKE CONTROL PROTEIN 2"/>
    <property type="match status" value="1"/>
</dbReference>
<dbReference type="InterPro" id="IPR053157">
    <property type="entry name" value="Sterol_Uptake_Regulator"/>
</dbReference>
<dbReference type="AlphaFoldDB" id="A0A084B135"/>
<dbReference type="Proteomes" id="UP000028045">
    <property type="component" value="Unassembled WGS sequence"/>
</dbReference>
<sequence>MREECSYARARIPRSATSSSPAVEDGCPSKLQHAPPDAAFSSASVEDGHPSQSQLGFDLTDLKLMHHYVTSTSHHLFGGNRQSHVWKHHIPTLAASNAALMHNILALAALHRARVESGSRISYRNRAFYHHGMGLPLFKRELDSASPETAEVIVASAALLGIWIYASPEAANEKLSLDDILSTVEIVRAGRSIFNLYKEFVITTPIGLFLIPSCRAPLVANQVSLTQQTLQALRNELDNSSDERAMCHLQMLMDQHMTGADHMRSSAGWMASVGEDYWARLRSDQPYSILVFAYSCLLAYASEHECWWMTGWSERILLACSEKLSPADKELVEWARHEELIRDRGLELQRLAKLGTEMSESSLASTSGGNTYPGSS</sequence>
<dbReference type="Pfam" id="PF11951">
    <property type="entry name" value="Fungal_trans_2"/>
    <property type="match status" value="1"/>
</dbReference>
<dbReference type="PANTHER" id="PTHR47784:SF5">
    <property type="entry name" value="STEROL UPTAKE CONTROL PROTEIN 2"/>
    <property type="match status" value="1"/>
</dbReference>
<organism evidence="3 4">
    <name type="scientific">Stachybotrys chartarum (strain CBS 109288 / IBT 7711)</name>
    <name type="common">Toxic black mold</name>
    <name type="synonym">Stilbospora chartarum</name>
    <dbReference type="NCBI Taxonomy" id="1280523"/>
    <lineage>
        <taxon>Eukaryota</taxon>
        <taxon>Fungi</taxon>
        <taxon>Dikarya</taxon>
        <taxon>Ascomycota</taxon>
        <taxon>Pezizomycotina</taxon>
        <taxon>Sordariomycetes</taxon>
        <taxon>Hypocreomycetidae</taxon>
        <taxon>Hypocreales</taxon>
        <taxon>Stachybotryaceae</taxon>
        <taxon>Stachybotrys</taxon>
    </lineage>
</organism>
<protein>
    <recommendedName>
        <fullName evidence="5">Transcription factor domain-containing protein</fullName>
    </recommendedName>
</protein>
<reference evidence="3 4" key="1">
    <citation type="journal article" date="2014" name="BMC Genomics">
        <title>Comparative genome sequencing reveals chemotype-specific gene clusters in the toxigenic black mold Stachybotrys.</title>
        <authorList>
            <person name="Semeiks J."/>
            <person name="Borek D."/>
            <person name="Otwinowski Z."/>
            <person name="Grishin N.V."/>
        </authorList>
    </citation>
    <scope>NUCLEOTIDE SEQUENCE [LARGE SCALE GENOMIC DNA]</scope>
    <source>
        <strain evidence="4">CBS 109288 / IBT 7711</strain>
    </source>
</reference>
<evidence type="ECO:0000313" key="3">
    <source>
        <dbReference type="EMBL" id="KEY71264.1"/>
    </source>
</evidence>
<name>A0A084B135_STACB</name>
<keyword evidence="1" id="KW-0539">Nucleus</keyword>
<dbReference type="GO" id="GO:0001228">
    <property type="term" value="F:DNA-binding transcription activator activity, RNA polymerase II-specific"/>
    <property type="evidence" value="ECO:0007669"/>
    <property type="project" value="TreeGrafter"/>
</dbReference>
<keyword evidence="4" id="KW-1185">Reference proteome</keyword>
<proteinExistence type="predicted"/>
<evidence type="ECO:0000313" key="4">
    <source>
        <dbReference type="Proteomes" id="UP000028045"/>
    </source>
</evidence>
<evidence type="ECO:0000256" key="1">
    <source>
        <dbReference type="ARBA" id="ARBA00023242"/>
    </source>
</evidence>
<dbReference type="EMBL" id="KL648338">
    <property type="protein sequence ID" value="KEY71264.1"/>
    <property type="molecule type" value="Genomic_DNA"/>
</dbReference>
<accession>A0A084B135</accession>
<dbReference type="HOGENOM" id="CLU_024934_5_2_1"/>
<feature type="region of interest" description="Disordered" evidence="2">
    <location>
        <begin position="1"/>
        <end position="52"/>
    </location>
</feature>
<gene>
    <name evidence="3" type="ORF">S7711_02370</name>
</gene>
<evidence type="ECO:0008006" key="5">
    <source>
        <dbReference type="Google" id="ProtNLM"/>
    </source>
</evidence>
<evidence type="ECO:0000256" key="2">
    <source>
        <dbReference type="SAM" id="MobiDB-lite"/>
    </source>
</evidence>